<dbReference type="GeneID" id="64599569"/>
<accession>A0A9P7DSS0</accession>
<sequence length="214" mass="24822">MFAANLGVNYLLNLIIVDDVMWIWYYDRQGIIQCSGINFIQDLPRFMVLLYALQRFDLHDWGRNKDFLPVQVEGKLCHEFKIRDEDLGMVDLLLHTSDDERVTHYGLQGRATNVVAVTSKMLTKKYSNFQDGMVAKIFWGEASHTSEPDILNKVREIAEVHDTVKDHIPELLWHHRFTNPRSAIREALGVPEPTTGSRVLYILVFRKLLPITKL</sequence>
<evidence type="ECO:0000313" key="3">
    <source>
        <dbReference type="Proteomes" id="UP000719766"/>
    </source>
</evidence>
<dbReference type="InterPro" id="IPR040976">
    <property type="entry name" value="Pkinase_fungal"/>
</dbReference>
<dbReference type="AlphaFoldDB" id="A0A9P7DSS0"/>
<proteinExistence type="predicted"/>
<gene>
    <name evidence="2" type="ORF">HD556DRAFT_1438124</name>
</gene>
<dbReference type="Proteomes" id="UP000719766">
    <property type="component" value="Unassembled WGS sequence"/>
</dbReference>
<organism evidence="2 3">
    <name type="scientific">Suillus plorans</name>
    <dbReference type="NCBI Taxonomy" id="116603"/>
    <lineage>
        <taxon>Eukaryota</taxon>
        <taxon>Fungi</taxon>
        <taxon>Dikarya</taxon>
        <taxon>Basidiomycota</taxon>
        <taxon>Agaricomycotina</taxon>
        <taxon>Agaricomycetes</taxon>
        <taxon>Agaricomycetidae</taxon>
        <taxon>Boletales</taxon>
        <taxon>Suillineae</taxon>
        <taxon>Suillaceae</taxon>
        <taxon>Suillus</taxon>
    </lineage>
</organism>
<reference evidence="2" key="1">
    <citation type="journal article" date="2020" name="New Phytol.">
        <title>Comparative genomics reveals dynamic genome evolution in host specialist ectomycorrhizal fungi.</title>
        <authorList>
            <person name="Lofgren L.A."/>
            <person name="Nguyen N.H."/>
            <person name="Vilgalys R."/>
            <person name="Ruytinx J."/>
            <person name="Liao H.L."/>
            <person name="Branco S."/>
            <person name="Kuo A."/>
            <person name="LaButti K."/>
            <person name="Lipzen A."/>
            <person name="Andreopoulos W."/>
            <person name="Pangilinan J."/>
            <person name="Riley R."/>
            <person name="Hundley H."/>
            <person name="Na H."/>
            <person name="Barry K."/>
            <person name="Grigoriev I.V."/>
            <person name="Stajich J.E."/>
            <person name="Kennedy P.G."/>
        </authorList>
    </citation>
    <scope>NUCLEOTIDE SEQUENCE</scope>
    <source>
        <strain evidence="2">S12</strain>
    </source>
</reference>
<comment type="caution">
    <text evidence="2">The sequence shown here is derived from an EMBL/GenBank/DDBJ whole genome shotgun (WGS) entry which is preliminary data.</text>
</comment>
<evidence type="ECO:0000313" key="2">
    <source>
        <dbReference type="EMBL" id="KAG1802086.1"/>
    </source>
</evidence>
<keyword evidence="3" id="KW-1185">Reference proteome</keyword>
<dbReference type="EMBL" id="JABBWE010000006">
    <property type="protein sequence ID" value="KAG1802086.1"/>
    <property type="molecule type" value="Genomic_DNA"/>
</dbReference>
<dbReference type="RefSeq" id="XP_041165278.1">
    <property type="nucleotide sequence ID" value="XM_041305805.1"/>
</dbReference>
<dbReference type="OrthoDB" id="5569250at2759"/>
<evidence type="ECO:0000259" key="1">
    <source>
        <dbReference type="Pfam" id="PF17667"/>
    </source>
</evidence>
<feature type="domain" description="Fungal-type protein kinase" evidence="1">
    <location>
        <begin position="2"/>
        <end position="167"/>
    </location>
</feature>
<protein>
    <recommendedName>
        <fullName evidence="1">Fungal-type protein kinase domain-containing protein</fullName>
    </recommendedName>
</protein>
<name>A0A9P7DSS0_9AGAM</name>
<dbReference type="Pfam" id="PF17667">
    <property type="entry name" value="Pkinase_fungal"/>
    <property type="match status" value="1"/>
</dbReference>